<accession>A0A6N6MUA7</accession>
<dbReference type="Proteomes" id="UP000441523">
    <property type="component" value="Unassembled WGS sequence"/>
</dbReference>
<sequence>MQPRDQARGRGPVARRQGQPPGRGPLAFTDGETGVAATDDADGTACGIRMRLPPPLLIAESNTGCGGMNVSFTGIYTRRP</sequence>
<evidence type="ECO:0000313" key="2">
    <source>
        <dbReference type="EMBL" id="KAB1075250.1"/>
    </source>
</evidence>
<reference evidence="2 3" key="1">
    <citation type="submission" date="2019-09" db="EMBL/GenBank/DDBJ databases">
        <title>YIM 132548 draft genome.</title>
        <authorList>
            <person name="Jiang L."/>
        </authorList>
    </citation>
    <scope>NUCLEOTIDE SEQUENCE [LARGE SCALE GENOMIC DNA]</scope>
    <source>
        <strain evidence="2 3">YIM 132548</strain>
    </source>
</reference>
<organism evidence="2 3">
    <name type="scientific">Methylobacterium planeticum</name>
    <dbReference type="NCBI Taxonomy" id="2615211"/>
    <lineage>
        <taxon>Bacteria</taxon>
        <taxon>Pseudomonadati</taxon>
        <taxon>Pseudomonadota</taxon>
        <taxon>Alphaproteobacteria</taxon>
        <taxon>Hyphomicrobiales</taxon>
        <taxon>Methylobacteriaceae</taxon>
        <taxon>Methylobacterium</taxon>
    </lineage>
</organism>
<protein>
    <submittedName>
        <fullName evidence="2">Uncharacterized protein</fullName>
    </submittedName>
</protein>
<feature type="region of interest" description="Disordered" evidence="1">
    <location>
        <begin position="1"/>
        <end position="42"/>
    </location>
</feature>
<gene>
    <name evidence="2" type="ORF">F6X51_04995</name>
</gene>
<dbReference type="EMBL" id="VZZJ01000003">
    <property type="protein sequence ID" value="KAB1075250.1"/>
    <property type="molecule type" value="Genomic_DNA"/>
</dbReference>
<comment type="caution">
    <text evidence="2">The sequence shown here is derived from an EMBL/GenBank/DDBJ whole genome shotgun (WGS) entry which is preliminary data.</text>
</comment>
<proteinExistence type="predicted"/>
<feature type="compositionally biased region" description="Low complexity" evidence="1">
    <location>
        <begin position="29"/>
        <end position="42"/>
    </location>
</feature>
<evidence type="ECO:0000313" key="3">
    <source>
        <dbReference type="Proteomes" id="UP000441523"/>
    </source>
</evidence>
<dbReference type="AlphaFoldDB" id="A0A6N6MUA7"/>
<evidence type="ECO:0000256" key="1">
    <source>
        <dbReference type="SAM" id="MobiDB-lite"/>
    </source>
</evidence>
<keyword evidence="3" id="KW-1185">Reference proteome</keyword>
<name>A0A6N6MUA7_9HYPH</name>
<dbReference type="RefSeq" id="WP_150962120.1">
    <property type="nucleotide sequence ID" value="NZ_VZZJ01000003.1"/>
</dbReference>